<comment type="caution">
    <text evidence="2">The sequence shown here is derived from an EMBL/GenBank/DDBJ whole genome shotgun (WGS) entry which is preliminary data.</text>
</comment>
<feature type="transmembrane region" description="Helical" evidence="1">
    <location>
        <begin position="241"/>
        <end position="264"/>
    </location>
</feature>
<sequence length="526" mass="59465">EEAHTVWATLCVVARCRSLPFAWVLNPEDPPEERETISTVAATFLGNAFLKTALNSRDVVEMEAAATHAVDTWNKGRLEVIRKLKWEQAAQQSRVALPLQSTNEPKLTRWERTQESLRQLKALVRMALNYHPWMRIFVISHEEAYTRAQRIFVQGTSILLMLTVCIMIYYSKAAQCCAGLRTAVGCDPEEGTECLGFTSCAELMNNDPLTCSDFACDAVDPALPSGYTCTAFPQAKLVDELWLAIFVVIAIVTIQLSFQALFTIGGTIVVPRHWDTLMAPRVSKLCGRGMATFVQNLVFLLYTLLFDNYRISRAIARFLRAWLFLLNGFYQLTLAAAPAARRARRQLAATAWFLYQTRVLGRSKEQVHMDLRLRLQMEEDSLASQGMGHDIFDQVWQEMDSLAVQMAYALLLLAWATIAFVLLVYVTQLRLLMGAEAEQRVLKAWVLTLIMDNLVLNVLVSTTVKLFVQELLKAFKSQIRNAEEELMLWFEGYLNVRLAPAYQLVATNSDDNTAQEAEYDAAGQDF</sequence>
<keyword evidence="1" id="KW-0472">Membrane</keyword>
<proteinExistence type="predicted"/>
<feature type="transmembrane region" description="Helical" evidence="1">
    <location>
        <begin position="445"/>
        <end position="468"/>
    </location>
</feature>
<evidence type="ECO:0000256" key="1">
    <source>
        <dbReference type="SAM" id="Phobius"/>
    </source>
</evidence>
<feature type="transmembrane region" description="Helical" evidence="1">
    <location>
        <begin position="406"/>
        <end position="425"/>
    </location>
</feature>
<organism evidence="2 3">
    <name type="scientific">Cymbomonas tetramitiformis</name>
    <dbReference type="NCBI Taxonomy" id="36881"/>
    <lineage>
        <taxon>Eukaryota</taxon>
        <taxon>Viridiplantae</taxon>
        <taxon>Chlorophyta</taxon>
        <taxon>Pyramimonadophyceae</taxon>
        <taxon>Pyramimonadales</taxon>
        <taxon>Pyramimonadaceae</taxon>
        <taxon>Cymbomonas</taxon>
    </lineage>
</organism>
<feature type="transmembrane region" description="Helical" evidence="1">
    <location>
        <begin position="151"/>
        <end position="170"/>
    </location>
</feature>
<dbReference type="EMBL" id="LGRX02004289">
    <property type="protein sequence ID" value="KAK3280722.1"/>
    <property type="molecule type" value="Genomic_DNA"/>
</dbReference>
<feature type="non-terminal residue" evidence="2">
    <location>
        <position position="1"/>
    </location>
</feature>
<evidence type="ECO:0000313" key="2">
    <source>
        <dbReference type="EMBL" id="KAK3280722.1"/>
    </source>
</evidence>
<dbReference type="AlphaFoldDB" id="A0AAE0GMI2"/>
<feature type="transmembrane region" description="Helical" evidence="1">
    <location>
        <begin position="318"/>
        <end position="337"/>
    </location>
</feature>
<reference evidence="2 3" key="1">
    <citation type="journal article" date="2015" name="Genome Biol. Evol.">
        <title>Comparative Genomics of a Bacterivorous Green Alga Reveals Evolutionary Causalities and Consequences of Phago-Mixotrophic Mode of Nutrition.</title>
        <authorList>
            <person name="Burns J.A."/>
            <person name="Paasch A."/>
            <person name="Narechania A."/>
            <person name="Kim E."/>
        </authorList>
    </citation>
    <scope>NUCLEOTIDE SEQUENCE [LARGE SCALE GENOMIC DNA]</scope>
    <source>
        <strain evidence="2 3">PLY_AMNH</strain>
    </source>
</reference>
<accession>A0AAE0GMI2</accession>
<dbReference type="Proteomes" id="UP001190700">
    <property type="component" value="Unassembled WGS sequence"/>
</dbReference>
<keyword evidence="1" id="KW-0812">Transmembrane</keyword>
<keyword evidence="1" id="KW-1133">Transmembrane helix</keyword>
<protein>
    <submittedName>
        <fullName evidence="2">Uncharacterized protein</fullName>
    </submittedName>
</protein>
<evidence type="ECO:0000313" key="3">
    <source>
        <dbReference type="Proteomes" id="UP001190700"/>
    </source>
</evidence>
<feature type="transmembrane region" description="Helical" evidence="1">
    <location>
        <begin position="285"/>
        <end position="306"/>
    </location>
</feature>
<keyword evidence="3" id="KW-1185">Reference proteome</keyword>
<name>A0AAE0GMI2_9CHLO</name>
<gene>
    <name evidence="2" type="ORF">CYMTET_11452</name>
</gene>